<comment type="caution">
    <text evidence="1">The sequence shown here is derived from an EMBL/GenBank/DDBJ whole genome shotgun (WGS) entry which is preliminary data.</text>
</comment>
<organism evidence="1 2">
    <name type="scientific">Colocasia esculenta</name>
    <name type="common">Wild taro</name>
    <name type="synonym">Arum esculentum</name>
    <dbReference type="NCBI Taxonomy" id="4460"/>
    <lineage>
        <taxon>Eukaryota</taxon>
        <taxon>Viridiplantae</taxon>
        <taxon>Streptophyta</taxon>
        <taxon>Embryophyta</taxon>
        <taxon>Tracheophyta</taxon>
        <taxon>Spermatophyta</taxon>
        <taxon>Magnoliopsida</taxon>
        <taxon>Liliopsida</taxon>
        <taxon>Araceae</taxon>
        <taxon>Aroideae</taxon>
        <taxon>Colocasieae</taxon>
        <taxon>Colocasia</taxon>
    </lineage>
</organism>
<evidence type="ECO:0000313" key="1">
    <source>
        <dbReference type="EMBL" id="MQL76687.1"/>
    </source>
</evidence>
<evidence type="ECO:0000313" key="2">
    <source>
        <dbReference type="Proteomes" id="UP000652761"/>
    </source>
</evidence>
<proteinExistence type="predicted"/>
<dbReference type="EMBL" id="NMUH01000313">
    <property type="protein sequence ID" value="MQL76687.1"/>
    <property type="molecule type" value="Genomic_DNA"/>
</dbReference>
<reference evidence="1" key="1">
    <citation type="submission" date="2017-07" db="EMBL/GenBank/DDBJ databases">
        <title>Taro Niue Genome Assembly and Annotation.</title>
        <authorList>
            <person name="Atibalentja N."/>
            <person name="Keating K."/>
            <person name="Fields C.J."/>
        </authorList>
    </citation>
    <scope>NUCLEOTIDE SEQUENCE</scope>
    <source>
        <strain evidence="1">Niue_2</strain>
        <tissue evidence="1">Leaf</tissue>
    </source>
</reference>
<dbReference type="Proteomes" id="UP000652761">
    <property type="component" value="Unassembled WGS sequence"/>
</dbReference>
<gene>
    <name evidence="1" type="ORF">Taro_009075</name>
</gene>
<dbReference type="AlphaFoldDB" id="A0A843U3S9"/>
<sequence>MFEDRVKDQKTPTVVTSPVGCPRFSVSQAVARGFVPFTAFAFVFGCSVLGEFPTEPVTSEAHPYSPQVRARRRFLYRRPVRSRVVAVLAQRLQQCSFSFFSCTCCTSGLRPVRGRRTRVKYVIGLTGLNGAFRHSWYQSKVVVMADRRDWGGGGDDPEESTQRMIERIWESLTDIRARMDQQAPVPPVTREEVPVAPVPPQPGVDVPFVAPLAM</sequence>
<protein>
    <submittedName>
        <fullName evidence="1">Uncharacterized protein</fullName>
    </submittedName>
</protein>
<accession>A0A843U3S9</accession>
<keyword evidence="2" id="KW-1185">Reference proteome</keyword>
<name>A0A843U3S9_COLES</name>